<dbReference type="InterPro" id="IPR029060">
    <property type="entry name" value="PIN-like_dom_sf"/>
</dbReference>
<dbReference type="AlphaFoldDB" id="A0A0S4KNA4"/>
<evidence type="ECO:0000313" key="1">
    <source>
        <dbReference type="EMBL" id="CUQ65937.1"/>
    </source>
</evidence>
<dbReference type="InterPro" id="IPR016541">
    <property type="entry name" value="UCP008505"/>
</dbReference>
<proteinExistence type="predicted"/>
<dbReference type="EMBL" id="LN885086">
    <property type="protein sequence ID" value="CUQ65937.1"/>
    <property type="molecule type" value="Genomic_DNA"/>
</dbReference>
<protein>
    <submittedName>
        <fullName evidence="1">PIN domain protein</fullName>
    </submittedName>
</protein>
<accession>A0A0S4KNA4</accession>
<dbReference type="Pfam" id="PF14367">
    <property type="entry name" value="DUF4411"/>
    <property type="match status" value="1"/>
</dbReference>
<name>A0A0S4KNA4_9BACT</name>
<dbReference type="STRING" id="1715989.NITINOP_0962"/>
<dbReference type="PIRSF" id="PIRSF008505">
    <property type="entry name" value="UCP008505"/>
    <property type="match status" value="1"/>
</dbReference>
<keyword evidence="2" id="KW-1185">Reference proteome</keyword>
<dbReference type="SUPFAM" id="SSF88723">
    <property type="entry name" value="PIN domain-like"/>
    <property type="match status" value="1"/>
</dbReference>
<dbReference type="KEGG" id="nio:NITINOP_0962"/>
<dbReference type="Proteomes" id="UP000066284">
    <property type="component" value="Chromosome 1"/>
</dbReference>
<evidence type="ECO:0000313" key="2">
    <source>
        <dbReference type="Proteomes" id="UP000066284"/>
    </source>
</evidence>
<organism evidence="1 2">
    <name type="scientific">Candidatus Nitrospira inopinata</name>
    <dbReference type="NCBI Taxonomy" id="1715989"/>
    <lineage>
        <taxon>Bacteria</taxon>
        <taxon>Pseudomonadati</taxon>
        <taxon>Nitrospirota</taxon>
        <taxon>Nitrospiria</taxon>
        <taxon>Nitrospirales</taxon>
        <taxon>Nitrospiraceae</taxon>
        <taxon>Nitrospira</taxon>
    </lineage>
</organism>
<reference evidence="2" key="1">
    <citation type="submission" date="2015-09" db="EMBL/GenBank/DDBJ databases">
        <authorList>
            <person name="Daims H."/>
        </authorList>
    </citation>
    <scope>NUCLEOTIDE SEQUENCE [LARGE SCALE GENOMIC DNA]</scope>
</reference>
<gene>
    <name evidence="1" type="ORF">NITINOP_0962</name>
</gene>
<dbReference type="OrthoDB" id="3231195at2"/>
<sequence>MTNGPTYVLDANVFIQAARRYYSFDVVPGFWDSLEQQAANGHLRSIDRVKQELGRGKDKLAAWAKSNFNDAFVSTDKDDVIRAYGEVMAWVRAQSQFSDAAKADFASGADGWLVAYAKAKGCVVVTEEVWNPSIKRKVPIPNVCQAFDVPFVDTFEMLRRLGVRFR</sequence>